<dbReference type="PaxDb" id="9986-ENSOCUP00000004107"/>
<feature type="region of interest" description="Disordered" evidence="11">
    <location>
        <begin position="280"/>
        <end position="496"/>
    </location>
</feature>
<dbReference type="EMBL" id="AAGW02056989">
    <property type="status" value="NOT_ANNOTATED_CDS"/>
    <property type="molecule type" value="Genomic_DNA"/>
</dbReference>
<dbReference type="EMBL" id="AAGW02056991">
    <property type="status" value="NOT_ANNOTATED_CDS"/>
    <property type="molecule type" value="Genomic_DNA"/>
</dbReference>
<dbReference type="InterPro" id="IPR016095">
    <property type="entry name" value="Ribosomal_uL1_3-a/b-sand"/>
</dbReference>
<dbReference type="Gene3D" id="3.40.50.790">
    <property type="match status" value="1"/>
</dbReference>
<feature type="compositionally biased region" description="Basic and acidic residues" evidence="11">
    <location>
        <begin position="398"/>
        <end position="408"/>
    </location>
</feature>
<dbReference type="GO" id="GO:0048027">
    <property type="term" value="F:mRNA 5'-UTR binding"/>
    <property type="evidence" value="ECO:0007669"/>
    <property type="project" value="Ensembl"/>
</dbReference>
<dbReference type="Bgee" id="ENSOCUG00000004751">
    <property type="expression patterns" value="Expressed in autopod skin and 15 other cell types or tissues"/>
</dbReference>
<dbReference type="InterPro" id="IPR023674">
    <property type="entry name" value="Ribosomal_uL1-like"/>
</dbReference>
<dbReference type="FunCoup" id="G1SMG0">
    <property type="interactions" value="1632"/>
</dbReference>
<protein>
    <recommendedName>
        <fullName evidence="10">Ribosomal L1 domain-containing protein 1</fullName>
    </recommendedName>
</protein>
<dbReference type="SMR" id="G1SMG0"/>
<name>G1SMG0_RABIT</name>
<keyword evidence="2" id="KW-1017">Isopeptide bond</keyword>
<evidence type="ECO:0000256" key="6">
    <source>
        <dbReference type="ARBA" id="ARBA00023054"/>
    </source>
</evidence>
<reference evidence="12" key="3">
    <citation type="submission" date="2025-09" db="UniProtKB">
        <authorList>
            <consortium name="Ensembl"/>
        </authorList>
    </citation>
    <scope>IDENTIFICATION</scope>
    <source>
        <strain evidence="12">Thorbecke</strain>
    </source>
</reference>
<evidence type="ECO:0000256" key="2">
    <source>
        <dbReference type="ARBA" id="ARBA00022499"/>
    </source>
</evidence>
<keyword evidence="5" id="KW-0007">Acetylation</keyword>
<gene>
    <name evidence="12" type="primary">RSL1D1</name>
</gene>
<sequence length="496" mass="54429">MEDSASAPASPSASGSTPADPTALAQLDKEQIRKAVEVLVAHSKSWRKESGLLLNENDSLFLMVVLWKIPKKELRVSLPLPHGIRSDLAEICLFVKDEPNLTPENTESFYRKLLKKHGIKTISQIIPFRTLKTEYKAYEAKLRLLGSFDFFITDTRIRRLLPSHLGRHFYQRKKFPVTVNLLAKNLSKEINDCVSGTVLNISKNGSCSTIRVGHTGMQAQHVVENVVAVTERLSQKLPEKWGSVKLLFMKTEKSVALPIFSSFVSSVDEASRVSLRALKSKDAKKKEEKKNQEKQKRRKKNKKSAVQAGQAAPVPSKGDKAPAEGAAALKGPASHKKPGQGKAPPRKTEDSEDEIPQLVPIGTTPADSAEKKPSKTSPGPKTPRGKKRKALPASETPKAAEPETPEKGPRKKPKIKQTDKERSSSLGKKDARQTPKRPEAKFFTTSAQEHHVPTFNPEGAEKAGRARMAASFRVPARHLPGIADCHPGSGGPGRLL</sequence>
<comment type="similarity">
    <text evidence="9">Belongs to the universal ribosomal protein uL1 family. Highly divergent.</text>
</comment>
<comment type="subcellular location">
    <subcellularLocation>
        <location evidence="1">Nucleus</location>
        <location evidence="1">Nucleolus</location>
    </subcellularLocation>
</comment>
<dbReference type="STRING" id="9986.ENSOCUP00000004107"/>
<dbReference type="InParanoid" id="G1SMG0"/>
<dbReference type="GO" id="GO:0005730">
    <property type="term" value="C:nucleolus"/>
    <property type="evidence" value="ECO:0007669"/>
    <property type="project" value="UniProtKB-SubCell"/>
</dbReference>
<dbReference type="Ensembl" id="ENSOCUT00000004751.4">
    <property type="protein sequence ID" value="ENSOCUP00000004107.4"/>
    <property type="gene ID" value="ENSOCUG00000004751.4"/>
</dbReference>
<dbReference type="Proteomes" id="UP000001811">
    <property type="component" value="Chromosome 6"/>
</dbReference>
<dbReference type="InterPro" id="IPR050257">
    <property type="entry name" value="eL8/uL1-like"/>
</dbReference>
<evidence type="ECO:0000256" key="4">
    <source>
        <dbReference type="ARBA" id="ARBA00022843"/>
    </source>
</evidence>
<evidence type="ECO:0000256" key="8">
    <source>
        <dbReference type="ARBA" id="ARBA00054167"/>
    </source>
</evidence>
<dbReference type="Gene3D" id="3.30.190.20">
    <property type="match status" value="1"/>
</dbReference>
<dbReference type="GO" id="GO:2000772">
    <property type="term" value="P:regulation of cellular senescence"/>
    <property type="evidence" value="ECO:0007669"/>
    <property type="project" value="Ensembl"/>
</dbReference>
<dbReference type="InterPro" id="IPR028364">
    <property type="entry name" value="Ribosomal_uL1/biogenesis"/>
</dbReference>
<evidence type="ECO:0000256" key="7">
    <source>
        <dbReference type="ARBA" id="ARBA00023242"/>
    </source>
</evidence>
<dbReference type="EMBL" id="AAGW02056990">
    <property type="status" value="NOT_ANNOTATED_CDS"/>
    <property type="molecule type" value="Genomic_DNA"/>
</dbReference>
<dbReference type="GO" id="GO:0032880">
    <property type="term" value="P:regulation of protein localization"/>
    <property type="evidence" value="ECO:0007669"/>
    <property type="project" value="Ensembl"/>
</dbReference>
<evidence type="ECO:0000313" key="13">
    <source>
        <dbReference type="Proteomes" id="UP000001811"/>
    </source>
</evidence>
<feature type="compositionally biased region" description="Basic and acidic residues" evidence="11">
    <location>
        <begin position="280"/>
        <end position="294"/>
    </location>
</feature>
<dbReference type="GO" id="GO:0005929">
    <property type="term" value="C:cilium"/>
    <property type="evidence" value="ECO:0007669"/>
    <property type="project" value="Ensembl"/>
</dbReference>
<dbReference type="Pfam" id="PF00687">
    <property type="entry name" value="Ribosomal_L1"/>
    <property type="match status" value="1"/>
</dbReference>
<organism evidence="12 13">
    <name type="scientific">Oryctolagus cuniculus</name>
    <name type="common">Rabbit</name>
    <dbReference type="NCBI Taxonomy" id="9986"/>
    <lineage>
        <taxon>Eukaryota</taxon>
        <taxon>Metazoa</taxon>
        <taxon>Chordata</taxon>
        <taxon>Craniata</taxon>
        <taxon>Vertebrata</taxon>
        <taxon>Euteleostomi</taxon>
        <taxon>Mammalia</taxon>
        <taxon>Eutheria</taxon>
        <taxon>Euarchontoglires</taxon>
        <taxon>Glires</taxon>
        <taxon>Lagomorpha</taxon>
        <taxon>Leporidae</taxon>
        <taxon>Oryctolagus</taxon>
    </lineage>
</organism>
<dbReference type="CDD" id="cd00403">
    <property type="entry name" value="Ribosomal_L1"/>
    <property type="match status" value="1"/>
</dbReference>
<dbReference type="HOGENOM" id="CLU_026457_0_0_1"/>
<evidence type="ECO:0000256" key="5">
    <source>
        <dbReference type="ARBA" id="ARBA00022990"/>
    </source>
</evidence>
<keyword evidence="6" id="KW-0175">Coiled coil</keyword>
<dbReference type="GO" id="GO:0005694">
    <property type="term" value="C:chromosome"/>
    <property type="evidence" value="ECO:0007669"/>
    <property type="project" value="Ensembl"/>
</dbReference>
<dbReference type="GeneTree" id="ENSGT00440000038603"/>
<accession>G1SMG0</accession>
<evidence type="ECO:0000256" key="9">
    <source>
        <dbReference type="ARBA" id="ARBA00061550"/>
    </source>
</evidence>
<keyword evidence="4" id="KW-0832">Ubl conjugation</keyword>
<dbReference type="GO" id="GO:0005829">
    <property type="term" value="C:cytosol"/>
    <property type="evidence" value="ECO:0007669"/>
    <property type="project" value="Ensembl"/>
</dbReference>
<dbReference type="SUPFAM" id="SSF56808">
    <property type="entry name" value="Ribosomal protein L1"/>
    <property type="match status" value="1"/>
</dbReference>
<reference evidence="12" key="2">
    <citation type="submission" date="2025-08" db="UniProtKB">
        <authorList>
            <consortium name="Ensembl"/>
        </authorList>
    </citation>
    <scope>IDENTIFICATION</scope>
    <source>
        <strain evidence="12">Thorbecke</strain>
    </source>
</reference>
<dbReference type="FunFam" id="3.40.50.790:FF:000004">
    <property type="entry name" value="Ribosomal L1 domain-containing 1-like 1"/>
    <property type="match status" value="1"/>
</dbReference>
<reference evidence="12 13" key="1">
    <citation type="journal article" date="2011" name="Nature">
        <title>A high-resolution map of human evolutionary constraint using 29 mammals.</title>
        <authorList>
            <person name="Lindblad-Toh K."/>
            <person name="Garber M."/>
            <person name="Zuk O."/>
            <person name="Lin M.F."/>
            <person name="Parker B.J."/>
            <person name="Washietl S."/>
            <person name="Kheradpour P."/>
            <person name="Ernst J."/>
            <person name="Jordan G."/>
            <person name="Mauceli E."/>
            <person name="Ward L.D."/>
            <person name="Lowe C.B."/>
            <person name="Holloway A.K."/>
            <person name="Clamp M."/>
            <person name="Gnerre S."/>
            <person name="Alfoldi J."/>
            <person name="Beal K."/>
            <person name="Chang J."/>
            <person name="Clawson H."/>
            <person name="Cuff J."/>
            <person name="Di Palma F."/>
            <person name="Fitzgerald S."/>
            <person name="Flicek P."/>
            <person name="Guttman M."/>
            <person name="Hubisz M.J."/>
            <person name="Jaffe D.B."/>
            <person name="Jungreis I."/>
            <person name="Kent W.J."/>
            <person name="Kostka D."/>
            <person name="Lara M."/>
            <person name="Martins A.L."/>
            <person name="Massingham T."/>
            <person name="Moltke I."/>
            <person name="Raney B.J."/>
            <person name="Rasmussen M.D."/>
            <person name="Robinson J."/>
            <person name="Stark A."/>
            <person name="Vilella A.J."/>
            <person name="Wen J."/>
            <person name="Xie X."/>
            <person name="Zody M.C."/>
            <person name="Baldwin J."/>
            <person name="Bloom T."/>
            <person name="Chin C.W."/>
            <person name="Heiman D."/>
            <person name="Nicol R."/>
            <person name="Nusbaum C."/>
            <person name="Young S."/>
            <person name="Wilkinson J."/>
            <person name="Worley K.C."/>
            <person name="Kovar C.L."/>
            <person name="Muzny D.M."/>
            <person name="Gibbs R.A."/>
            <person name="Cree A."/>
            <person name="Dihn H.H."/>
            <person name="Fowler G."/>
            <person name="Jhangiani S."/>
            <person name="Joshi V."/>
            <person name="Lee S."/>
            <person name="Lewis L.R."/>
            <person name="Nazareth L.V."/>
            <person name="Okwuonu G."/>
            <person name="Santibanez J."/>
            <person name="Warren W.C."/>
            <person name="Mardis E.R."/>
            <person name="Weinstock G.M."/>
            <person name="Wilson R.K."/>
            <person name="Delehaunty K."/>
            <person name="Dooling D."/>
            <person name="Fronik C."/>
            <person name="Fulton L."/>
            <person name="Fulton B."/>
            <person name="Graves T."/>
            <person name="Minx P."/>
            <person name="Sodergren E."/>
            <person name="Birney E."/>
            <person name="Margulies E.H."/>
            <person name="Herrero J."/>
            <person name="Green E.D."/>
            <person name="Haussler D."/>
            <person name="Siepel A."/>
            <person name="Goldman N."/>
            <person name="Pollard K.S."/>
            <person name="Pedersen J.S."/>
            <person name="Lander E.S."/>
            <person name="Kellis M."/>
        </authorList>
    </citation>
    <scope>NUCLEOTIDE SEQUENCE [LARGE SCALE GENOMIC DNA]</scope>
    <source>
        <strain evidence="12 13">Thorbecke inbred</strain>
    </source>
</reference>
<evidence type="ECO:0000256" key="3">
    <source>
        <dbReference type="ARBA" id="ARBA00022553"/>
    </source>
</evidence>
<dbReference type="PANTHER" id="PTHR23105">
    <property type="entry name" value="RIBOSOMAL PROTEIN L7AE FAMILY MEMBER"/>
    <property type="match status" value="1"/>
</dbReference>
<feature type="compositionally biased region" description="Basic and acidic residues" evidence="11">
    <location>
        <begin position="416"/>
        <end position="440"/>
    </location>
</feature>
<evidence type="ECO:0000256" key="10">
    <source>
        <dbReference type="ARBA" id="ARBA00070787"/>
    </source>
</evidence>
<dbReference type="AlphaFoldDB" id="G1SMG0"/>
<keyword evidence="7" id="KW-0539">Nucleus</keyword>
<dbReference type="eggNOG" id="KOG1685">
    <property type="taxonomic scope" value="Eukaryota"/>
</dbReference>
<dbReference type="GO" id="GO:0042981">
    <property type="term" value="P:regulation of apoptotic process"/>
    <property type="evidence" value="ECO:0007669"/>
    <property type="project" value="Ensembl"/>
</dbReference>
<evidence type="ECO:0000313" key="12">
    <source>
        <dbReference type="Ensembl" id="ENSOCUP00000004107.4"/>
    </source>
</evidence>
<comment type="function">
    <text evidence="8">Regulates cellular senescence through inhibition of PTEN translation. Acts as a pro-apoptotic regulator in response to DNA damage.</text>
</comment>
<feature type="region of interest" description="Disordered" evidence="11">
    <location>
        <begin position="1"/>
        <end position="22"/>
    </location>
</feature>
<evidence type="ECO:0000256" key="1">
    <source>
        <dbReference type="ARBA" id="ARBA00004604"/>
    </source>
</evidence>
<proteinExistence type="inferred from homology"/>
<dbReference type="GO" id="GO:0003730">
    <property type="term" value="F:mRNA 3'-UTR binding"/>
    <property type="evidence" value="ECO:0007669"/>
    <property type="project" value="Ensembl"/>
</dbReference>
<keyword evidence="3" id="KW-0597">Phosphoprotein</keyword>
<evidence type="ECO:0000256" key="11">
    <source>
        <dbReference type="SAM" id="MobiDB-lite"/>
    </source>
</evidence>
<keyword evidence="13" id="KW-1185">Reference proteome</keyword>